<dbReference type="Proteomes" id="UP001597145">
    <property type="component" value="Unassembled WGS sequence"/>
</dbReference>
<dbReference type="InterPro" id="IPR011089">
    <property type="entry name" value="GmrSD_C"/>
</dbReference>
<accession>A0ABW4G1R8</accession>
<evidence type="ECO:0000313" key="5">
    <source>
        <dbReference type="EMBL" id="MFD1535282.1"/>
    </source>
</evidence>
<evidence type="ECO:0000259" key="3">
    <source>
        <dbReference type="Pfam" id="PF07510"/>
    </source>
</evidence>
<evidence type="ECO:0000256" key="1">
    <source>
        <dbReference type="SAM" id="MobiDB-lite"/>
    </source>
</evidence>
<proteinExistence type="predicted"/>
<reference evidence="6" key="1">
    <citation type="journal article" date="2019" name="Int. J. Syst. Evol. Microbiol.">
        <title>The Global Catalogue of Microorganisms (GCM) 10K type strain sequencing project: providing services to taxonomists for standard genome sequencing and annotation.</title>
        <authorList>
            <consortium name="The Broad Institute Genomics Platform"/>
            <consortium name="The Broad Institute Genome Sequencing Center for Infectious Disease"/>
            <person name="Wu L."/>
            <person name="Ma J."/>
        </authorList>
    </citation>
    <scope>NUCLEOTIDE SEQUENCE [LARGE SCALE GENOMIC DNA]</scope>
    <source>
        <strain evidence="6">JCM 12165</strain>
    </source>
</reference>
<evidence type="ECO:0000259" key="2">
    <source>
        <dbReference type="Pfam" id="PF03235"/>
    </source>
</evidence>
<dbReference type="RefSeq" id="WP_343981453.1">
    <property type="nucleotide sequence ID" value="NZ_BAAAJG010000014.1"/>
</dbReference>
<dbReference type="PANTHER" id="PTHR35149">
    <property type="entry name" value="SLL5132 PROTEIN"/>
    <property type="match status" value="1"/>
</dbReference>
<name>A0ABW4G1R8_9PSEU</name>
<evidence type="ECO:0000259" key="4">
    <source>
        <dbReference type="Pfam" id="PF18755"/>
    </source>
</evidence>
<feature type="region of interest" description="Disordered" evidence="1">
    <location>
        <begin position="620"/>
        <end position="646"/>
    </location>
</feature>
<dbReference type="PANTHER" id="PTHR35149:SF1">
    <property type="entry name" value="DUF5655 DOMAIN-CONTAINING PROTEIN"/>
    <property type="match status" value="1"/>
</dbReference>
<keyword evidence="6" id="KW-1185">Reference proteome</keyword>
<dbReference type="InterPro" id="IPR040843">
    <property type="entry name" value="RAMA"/>
</dbReference>
<protein>
    <submittedName>
        <fullName evidence="5">DUF262 domain-containing protein</fullName>
    </submittedName>
</protein>
<comment type="caution">
    <text evidence="5">The sequence shown here is derived from an EMBL/GenBank/DDBJ whole genome shotgun (WGS) entry which is preliminary data.</text>
</comment>
<dbReference type="Pfam" id="PF18755">
    <property type="entry name" value="RAMA"/>
    <property type="match status" value="1"/>
</dbReference>
<dbReference type="Pfam" id="PF07510">
    <property type="entry name" value="GmrSD_C"/>
    <property type="match status" value="1"/>
</dbReference>
<dbReference type="Pfam" id="PF03235">
    <property type="entry name" value="GmrSD_N"/>
    <property type="match status" value="1"/>
</dbReference>
<feature type="domain" description="GmrSD restriction endonucleases N-terminal" evidence="2">
    <location>
        <begin position="14"/>
        <end position="234"/>
    </location>
</feature>
<sequence>MASGRITGKAFHLAELFGRVTYAIEYYQREYAWSADDVGTLLSDLLEAFELADNDRRSRRTMPSEFFLGPFVYSEEDGNRRFLVDGQQRFTTLHLILLHLLRRTPDGRPERKTRQRLESAIIDGWDGSTPRFRLDINERQKALESLLEDRPYEVPLGSNLAVQTLWKRSTQIGEELAERLDSEQHRRFVDWLLDSVVMVGIEAVDRDNGFRIFESMNDRGARLTSVDLVKSFLLSRANRDEEKLNEGWREMLAEVTVVRGDTDAPKNFLKAFLLAHHADLTEGSSDPGEIELAPHMWIRTHAERIGLKHGDNETYLAFVSQLIDLGRHYATLTAATAEPRHSDGLAAVYYNHVNTVTAQMALILAAVNPDDTLTIVKDKARIAANFVDLLYVVRAVHDESTRADDLNRAVLEVVPLVRGCTSAIALGTILGAQLPVLDFTVMRTLGVRGDNRAQIRYLLARMTAHVEREMGQPDEVAHYLARERTWHIEHIFADHAERHPDLDPLTFRLMRNRIGGLGLLHASDNTSVGDMPYAEKIEWYRRHTALLAVLSSGYGKRHPKLEAVRKSHGAQRTLRDFGTAPSMREVIDVRATMYETLARHIWAPSRLGLVLPSPAPEPVLPISADPDATPKRASATRRGEAQPRKPRTQIGALIADGRLRPGTQLHGTHRGVRHEVRVDDGGLLWLSDADSFRLPDEAGRMVTNLKSCQGYKFWNVTLTDGTAVPLGQFRADTTLMAR</sequence>
<dbReference type="EMBL" id="JBHUCP010000052">
    <property type="protein sequence ID" value="MFD1535282.1"/>
    <property type="molecule type" value="Genomic_DNA"/>
</dbReference>
<feature type="domain" description="RAMA" evidence="4">
    <location>
        <begin position="632"/>
        <end position="731"/>
    </location>
</feature>
<evidence type="ECO:0000313" key="6">
    <source>
        <dbReference type="Proteomes" id="UP001597145"/>
    </source>
</evidence>
<feature type="domain" description="GmrSD restriction endonucleases C-terminal" evidence="3">
    <location>
        <begin position="451"/>
        <end position="545"/>
    </location>
</feature>
<organism evidence="5 6">
    <name type="scientific">Pseudonocardia aurantiaca</name>
    <dbReference type="NCBI Taxonomy" id="75290"/>
    <lineage>
        <taxon>Bacteria</taxon>
        <taxon>Bacillati</taxon>
        <taxon>Actinomycetota</taxon>
        <taxon>Actinomycetes</taxon>
        <taxon>Pseudonocardiales</taxon>
        <taxon>Pseudonocardiaceae</taxon>
        <taxon>Pseudonocardia</taxon>
    </lineage>
</organism>
<gene>
    <name evidence="5" type="ORF">ACFSCY_38345</name>
</gene>
<dbReference type="InterPro" id="IPR004919">
    <property type="entry name" value="GmrSD_N"/>
</dbReference>